<evidence type="ECO:0000313" key="3">
    <source>
        <dbReference type="Proteomes" id="UP001154282"/>
    </source>
</evidence>
<protein>
    <submittedName>
        <fullName evidence="2">Uncharacterized protein</fullName>
    </submittedName>
</protein>
<evidence type="ECO:0000313" key="2">
    <source>
        <dbReference type="EMBL" id="CAI0384504.1"/>
    </source>
</evidence>
<sequence length="258" mass="27829">MAASAALFFLVPTIALLAAAAAAAGVSNVEAVTYPVINMAPGTKGGIVFDTQIGLNFTTNTMSAASDFSWQTFQQNTSADRRSLPQISLFIDSDIQGIAYHDYQAAQIYIDADYLANFTSNGSSSSADELRREFAGLVYGQMASVWGWNGNGTAPAGLLSGIGDYVRGKAGYEPKNNHTTTSYYEWAEAGEGEKWDQGDDVTARFLEYCDGLRNGSFVAEINSMMKDTYSSGFFVELLGKDVADVWKDYKAKYGNLTA</sequence>
<feature type="chain" id="PRO_5043964830" evidence="1">
    <location>
        <begin position="32"/>
        <end position="258"/>
    </location>
</feature>
<evidence type="ECO:0000256" key="1">
    <source>
        <dbReference type="SAM" id="SignalP"/>
    </source>
</evidence>
<organism evidence="2 3">
    <name type="scientific">Linum tenue</name>
    <dbReference type="NCBI Taxonomy" id="586396"/>
    <lineage>
        <taxon>Eukaryota</taxon>
        <taxon>Viridiplantae</taxon>
        <taxon>Streptophyta</taxon>
        <taxon>Embryophyta</taxon>
        <taxon>Tracheophyta</taxon>
        <taxon>Spermatophyta</taxon>
        <taxon>Magnoliopsida</taxon>
        <taxon>eudicotyledons</taxon>
        <taxon>Gunneridae</taxon>
        <taxon>Pentapetalae</taxon>
        <taxon>rosids</taxon>
        <taxon>fabids</taxon>
        <taxon>Malpighiales</taxon>
        <taxon>Linaceae</taxon>
        <taxon>Linum</taxon>
    </lineage>
</organism>
<gene>
    <name evidence="2" type="ORF">LITE_LOCUS4421</name>
</gene>
<dbReference type="Proteomes" id="UP001154282">
    <property type="component" value="Unassembled WGS sequence"/>
</dbReference>
<dbReference type="Pfam" id="PF04450">
    <property type="entry name" value="BSP"/>
    <property type="match status" value="1"/>
</dbReference>
<dbReference type="EMBL" id="CAMGYJ010000002">
    <property type="protein sequence ID" value="CAI0384504.1"/>
    <property type="molecule type" value="Genomic_DNA"/>
</dbReference>
<dbReference type="PANTHER" id="PTHR33321">
    <property type="match status" value="1"/>
</dbReference>
<dbReference type="PANTHER" id="PTHR33321:SF12">
    <property type="entry name" value="PLANT BASIC SECRETORY PROTEIN (BSP) FAMILY PROTEIN"/>
    <property type="match status" value="1"/>
</dbReference>
<comment type="caution">
    <text evidence="2">The sequence shown here is derived from an EMBL/GenBank/DDBJ whole genome shotgun (WGS) entry which is preliminary data.</text>
</comment>
<dbReference type="InterPro" id="IPR007541">
    <property type="entry name" value="Uncharacterised_BSP"/>
</dbReference>
<dbReference type="AlphaFoldDB" id="A0AAV0HJ61"/>
<reference evidence="2" key="1">
    <citation type="submission" date="2022-08" db="EMBL/GenBank/DDBJ databases">
        <authorList>
            <person name="Gutierrez-Valencia J."/>
        </authorList>
    </citation>
    <scope>NUCLEOTIDE SEQUENCE</scope>
</reference>
<feature type="signal peptide" evidence="1">
    <location>
        <begin position="1"/>
        <end position="31"/>
    </location>
</feature>
<name>A0AAV0HJ61_9ROSI</name>
<proteinExistence type="predicted"/>
<accession>A0AAV0HJ61</accession>
<keyword evidence="3" id="KW-1185">Reference proteome</keyword>
<keyword evidence="1" id="KW-0732">Signal</keyword>